<gene>
    <name evidence="1" type="ORF">ACFQVC_28555</name>
</gene>
<organism evidence="1 2">
    <name type="scientific">Streptomyces monticola</name>
    <dbReference type="NCBI Taxonomy" id="2666263"/>
    <lineage>
        <taxon>Bacteria</taxon>
        <taxon>Bacillati</taxon>
        <taxon>Actinomycetota</taxon>
        <taxon>Actinomycetes</taxon>
        <taxon>Kitasatosporales</taxon>
        <taxon>Streptomycetaceae</taxon>
        <taxon>Streptomyces</taxon>
    </lineage>
</organism>
<dbReference type="Proteomes" id="UP001596523">
    <property type="component" value="Unassembled WGS sequence"/>
</dbReference>
<proteinExistence type="predicted"/>
<sequence length="141" mass="14812">MITATQGVKVTSTCVACGGVLVRDLGQFVDRGQLRWGIEGRCQACPDAWCETGAGPAPQEIRQALLAEHGAVRLRVATEEVSPVHVMRALREMRQLPLGEARMAAAELSGAGVVGTAVEMAHLAEGLRKQSVATTLVPSPA</sequence>
<protein>
    <submittedName>
        <fullName evidence="1">Uncharacterized protein</fullName>
    </submittedName>
</protein>
<evidence type="ECO:0000313" key="1">
    <source>
        <dbReference type="EMBL" id="MFC7308162.1"/>
    </source>
</evidence>
<name>A0ABW2JR03_9ACTN</name>
<comment type="caution">
    <text evidence="1">The sequence shown here is derived from an EMBL/GenBank/DDBJ whole genome shotgun (WGS) entry which is preliminary data.</text>
</comment>
<reference evidence="2" key="1">
    <citation type="journal article" date="2019" name="Int. J. Syst. Evol. Microbiol.">
        <title>The Global Catalogue of Microorganisms (GCM) 10K type strain sequencing project: providing services to taxonomists for standard genome sequencing and annotation.</title>
        <authorList>
            <consortium name="The Broad Institute Genomics Platform"/>
            <consortium name="The Broad Institute Genome Sequencing Center for Infectious Disease"/>
            <person name="Wu L."/>
            <person name="Ma J."/>
        </authorList>
    </citation>
    <scope>NUCLEOTIDE SEQUENCE [LARGE SCALE GENOMIC DNA]</scope>
    <source>
        <strain evidence="2">SYNS20</strain>
    </source>
</reference>
<dbReference type="EMBL" id="JBHTCF010000014">
    <property type="protein sequence ID" value="MFC7308162.1"/>
    <property type="molecule type" value="Genomic_DNA"/>
</dbReference>
<evidence type="ECO:0000313" key="2">
    <source>
        <dbReference type="Proteomes" id="UP001596523"/>
    </source>
</evidence>
<keyword evidence="2" id="KW-1185">Reference proteome</keyword>
<accession>A0ABW2JR03</accession>
<dbReference type="RefSeq" id="WP_381835899.1">
    <property type="nucleotide sequence ID" value="NZ_JBHTCF010000014.1"/>
</dbReference>